<gene>
    <name evidence="2" type="ORF">KL86DYS2_12362</name>
</gene>
<protein>
    <recommendedName>
        <fullName evidence="3">DUF4831 domain-containing protein</fullName>
    </recommendedName>
</protein>
<name>A0A212JUB2_9BACT</name>
<dbReference type="EMBL" id="FLUL01000001">
    <property type="protein sequence ID" value="SBW03026.1"/>
    <property type="molecule type" value="Genomic_DNA"/>
</dbReference>
<keyword evidence="1" id="KW-0732">Signal</keyword>
<dbReference type="RefSeq" id="WP_296949972.1">
    <property type="nucleotide sequence ID" value="NZ_LT599021.1"/>
</dbReference>
<reference evidence="2" key="1">
    <citation type="submission" date="2016-04" db="EMBL/GenBank/DDBJ databases">
        <authorList>
            <person name="Evans L.H."/>
            <person name="Alamgir A."/>
            <person name="Owens N."/>
            <person name="Weber N.D."/>
            <person name="Virtaneva K."/>
            <person name="Barbian K."/>
            <person name="Babar A."/>
            <person name="Rosenke K."/>
        </authorList>
    </citation>
    <scope>NUCLEOTIDE SEQUENCE</scope>
    <source>
        <strain evidence="2">86-2</strain>
    </source>
</reference>
<dbReference type="InterPro" id="IPR032265">
    <property type="entry name" value="DUF4831"/>
</dbReference>
<feature type="signal peptide" evidence="1">
    <location>
        <begin position="1"/>
        <end position="19"/>
    </location>
</feature>
<sequence>MKSLSLFLLLAIGALTLPAQNTVKMSAVKGNDYGVAYSLPKTSVIVTVNYTKTTKKAGEFYQYAERYLSITNPITENSVTYTIDNIDATTKGIVDKDKSYLVEFRSNTTAPFVTLTKDGVICAINDDYTFPKEEAIQAPAKVSETTLNPRSFLSEEILRAGSTAKQAELIAKQIYRLRESRTNIITGEADNMPPDGNAYKLVMTQLDEQEKALTAMFAGTETKETGTKEFTIIPDTKNIENRIIFRFSSKLGVVDANDLAGAPVYLSLRNKDPREEQILTPKEQKELEKKFSAGIIYNIPNKASLQITYNSKDYVKKECDIVQYGIQDVLTPKMFDNNKLPIKVIFYPELGTVKQIIQ</sequence>
<evidence type="ECO:0000313" key="2">
    <source>
        <dbReference type="EMBL" id="SBW03026.1"/>
    </source>
</evidence>
<evidence type="ECO:0008006" key="3">
    <source>
        <dbReference type="Google" id="ProtNLM"/>
    </source>
</evidence>
<dbReference type="Pfam" id="PF16115">
    <property type="entry name" value="DUF4831"/>
    <property type="match status" value="1"/>
</dbReference>
<evidence type="ECO:0000256" key="1">
    <source>
        <dbReference type="SAM" id="SignalP"/>
    </source>
</evidence>
<proteinExistence type="predicted"/>
<accession>A0A212JUB2</accession>
<organism evidence="2">
    <name type="scientific">uncultured Dysgonomonas sp</name>
    <dbReference type="NCBI Taxonomy" id="206096"/>
    <lineage>
        <taxon>Bacteria</taxon>
        <taxon>Pseudomonadati</taxon>
        <taxon>Bacteroidota</taxon>
        <taxon>Bacteroidia</taxon>
        <taxon>Bacteroidales</taxon>
        <taxon>Dysgonomonadaceae</taxon>
        <taxon>Dysgonomonas</taxon>
        <taxon>environmental samples</taxon>
    </lineage>
</organism>
<dbReference type="AlphaFoldDB" id="A0A212JUB2"/>
<feature type="chain" id="PRO_5013233646" description="DUF4831 domain-containing protein" evidence="1">
    <location>
        <begin position="20"/>
        <end position="358"/>
    </location>
</feature>